<feature type="region of interest" description="Disordered" evidence="1">
    <location>
        <begin position="1"/>
        <end position="48"/>
    </location>
</feature>
<name>A0A8R2M0U9_BOMMO</name>
<dbReference type="AlphaFoldDB" id="A0A8R2M0U9"/>
<feature type="compositionally biased region" description="Polar residues" evidence="1">
    <location>
        <begin position="1"/>
        <end position="11"/>
    </location>
</feature>
<reference evidence="3" key="1">
    <citation type="journal article" date="2008" name="Insect Biochem. Mol. Biol.">
        <title>The genome of a lepidopteran model insect, the silkworm Bombyx mori.</title>
        <authorList>
            <consortium name="International Silkworm Genome Consortium"/>
        </authorList>
    </citation>
    <scope>NUCLEOTIDE SEQUENCE [LARGE SCALE GENOMIC DNA]</scope>
    <source>
        <strain evidence="3">p50T</strain>
    </source>
</reference>
<reference evidence="2" key="2">
    <citation type="submission" date="2022-06" db="UniProtKB">
        <authorList>
            <consortium name="EnsemblMetazoa"/>
        </authorList>
    </citation>
    <scope>IDENTIFICATION</scope>
    <source>
        <strain evidence="2">p50T (Dazao)</strain>
    </source>
</reference>
<sequence length="111" mass="12167">MAQETVVLTTDSPPPASTPNLSRLLNSPSQKGQTLVSDPAQAEMSPSTLEQPINDIIVSPVSRRLGIEVTLEEASLRIPGRNLVSYLYSIAKPLFALTHYNQNNNQSLFYL</sequence>
<feature type="compositionally biased region" description="Polar residues" evidence="1">
    <location>
        <begin position="18"/>
        <end position="36"/>
    </location>
</feature>
<evidence type="ECO:0000256" key="1">
    <source>
        <dbReference type="SAM" id="MobiDB-lite"/>
    </source>
</evidence>
<keyword evidence="3" id="KW-1185">Reference proteome</keyword>
<organism evidence="2 3">
    <name type="scientific">Bombyx mori</name>
    <name type="common">Silk moth</name>
    <dbReference type="NCBI Taxonomy" id="7091"/>
    <lineage>
        <taxon>Eukaryota</taxon>
        <taxon>Metazoa</taxon>
        <taxon>Ecdysozoa</taxon>
        <taxon>Arthropoda</taxon>
        <taxon>Hexapoda</taxon>
        <taxon>Insecta</taxon>
        <taxon>Pterygota</taxon>
        <taxon>Neoptera</taxon>
        <taxon>Endopterygota</taxon>
        <taxon>Lepidoptera</taxon>
        <taxon>Glossata</taxon>
        <taxon>Ditrysia</taxon>
        <taxon>Bombycoidea</taxon>
        <taxon>Bombycidae</taxon>
        <taxon>Bombycinae</taxon>
        <taxon>Bombyx</taxon>
    </lineage>
</organism>
<dbReference type="Proteomes" id="UP000005204">
    <property type="component" value="Unassembled WGS sequence"/>
</dbReference>
<evidence type="ECO:0000313" key="3">
    <source>
        <dbReference type="Proteomes" id="UP000005204"/>
    </source>
</evidence>
<accession>A0A8R2M0U9</accession>
<evidence type="ECO:0000313" key="2">
    <source>
        <dbReference type="EnsemblMetazoa" id="XP_037871366.1"/>
    </source>
</evidence>
<protein>
    <submittedName>
        <fullName evidence="2">Uncharacterized protein</fullName>
    </submittedName>
</protein>
<proteinExistence type="predicted"/>
<dbReference type="EnsemblMetazoa" id="XM_038015438.1">
    <property type="protein sequence ID" value="XP_037871366.1"/>
    <property type="gene ID" value="LOC105842934"/>
</dbReference>